<gene>
    <name evidence="2" type="ORF">FHS40_007999</name>
</gene>
<dbReference type="AlphaFoldDB" id="A0A7W8B215"/>
<keyword evidence="1" id="KW-0812">Transmembrane</keyword>
<dbReference type="EMBL" id="JACHJD010000021">
    <property type="protein sequence ID" value="MBB5108873.1"/>
    <property type="molecule type" value="Genomic_DNA"/>
</dbReference>
<sequence length="44" mass="4648">MLGEGVARLTVVGSSAQWGWSVRVLGLGGFLLLVSIWVLSLVYG</sequence>
<keyword evidence="1" id="KW-1133">Transmembrane helix</keyword>
<evidence type="ECO:0000313" key="2">
    <source>
        <dbReference type="EMBL" id="MBB5108873.1"/>
    </source>
</evidence>
<keyword evidence="1" id="KW-0472">Membrane</keyword>
<proteinExistence type="predicted"/>
<dbReference type="Proteomes" id="UP000549009">
    <property type="component" value="Unassembled WGS sequence"/>
</dbReference>
<accession>A0A7W8B215</accession>
<organism evidence="2 3">
    <name type="scientific">Streptomyces spectabilis</name>
    <dbReference type="NCBI Taxonomy" id="68270"/>
    <lineage>
        <taxon>Bacteria</taxon>
        <taxon>Bacillati</taxon>
        <taxon>Actinomycetota</taxon>
        <taxon>Actinomycetes</taxon>
        <taxon>Kitasatosporales</taxon>
        <taxon>Streptomycetaceae</taxon>
        <taxon>Streptomyces</taxon>
    </lineage>
</organism>
<name>A0A7W8B215_STRST</name>
<evidence type="ECO:0000256" key="1">
    <source>
        <dbReference type="SAM" id="Phobius"/>
    </source>
</evidence>
<dbReference type="RefSeq" id="WP_260423164.1">
    <property type="nucleotide sequence ID" value="NZ_BMSQ01000017.1"/>
</dbReference>
<evidence type="ECO:0000313" key="3">
    <source>
        <dbReference type="Proteomes" id="UP000549009"/>
    </source>
</evidence>
<comment type="caution">
    <text evidence="2">The sequence shown here is derived from an EMBL/GenBank/DDBJ whole genome shotgun (WGS) entry which is preliminary data.</text>
</comment>
<protein>
    <submittedName>
        <fullName evidence="2">Uncharacterized protein</fullName>
    </submittedName>
</protein>
<feature type="transmembrane region" description="Helical" evidence="1">
    <location>
        <begin position="20"/>
        <end position="43"/>
    </location>
</feature>
<reference evidence="2 3" key="1">
    <citation type="submission" date="2020-08" db="EMBL/GenBank/DDBJ databases">
        <title>Genomic Encyclopedia of Type Strains, Phase III (KMG-III): the genomes of soil and plant-associated and newly described type strains.</title>
        <authorList>
            <person name="Whitman W."/>
        </authorList>
    </citation>
    <scope>NUCLEOTIDE SEQUENCE [LARGE SCALE GENOMIC DNA]</scope>
    <source>
        <strain evidence="2 3">CECT 3146</strain>
    </source>
</reference>
<keyword evidence="3" id="KW-1185">Reference proteome</keyword>